<evidence type="ECO:0000256" key="2">
    <source>
        <dbReference type="SAM" id="SignalP"/>
    </source>
</evidence>
<dbReference type="CDD" id="cd06151">
    <property type="entry name" value="YjgF_YER057c_UK114_like_3"/>
    <property type="match status" value="1"/>
</dbReference>
<dbReference type="InterPro" id="IPR019897">
    <property type="entry name" value="RidA_CS"/>
</dbReference>
<name>K2J042_9GAMM</name>
<comment type="similarity">
    <text evidence="1">Belongs to the RutC family.</text>
</comment>
<protein>
    <submittedName>
        <fullName evidence="3">Uncharacterized protein</fullName>
    </submittedName>
</protein>
<sequence length="160" mass="16679">MKRTLLMGTLLLAAGAAQASDIKRYPLPGGSTFPIASAVEVKGTVYQSGMVPAPKDAKAAKGSAAFWGNTEEQSLSVLSRIEASLKEKGLAMADVVKMTVFLVGDPALGGKMDFGGFMKAYTQYFGTQAQPNLPARSAVQVAALAGEGMLVEIEVIAIRP</sequence>
<evidence type="ECO:0000256" key="1">
    <source>
        <dbReference type="ARBA" id="ARBA00010552"/>
    </source>
</evidence>
<dbReference type="GO" id="GO:0005829">
    <property type="term" value="C:cytosol"/>
    <property type="evidence" value="ECO:0007669"/>
    <property type="project" value="TreeGrafter"/>
</dbReference>
<dbReference type="Proteomes" id="UP000006755">
    <property type="component" value="Unassembled WGS sequence"/>
</dbReference>
<dbReference type="Gene3D" id="3.30.1330.40">
    <property type="entry name" value="RutC-like"/>
    <property type="match status" value="1"/>
</dbReference>
<dbReference type="SUPFAM" id="SSF55298">
    <property type="entry name" value="YjgF-like"/>
    <property type="match status" value="1"/>
</dbReference>
<reference evidence="3 4" key="1">
    <citation type="journal article" date="2012" name="J. Bacteriol.">
        <title>Genome Sequence of Gallaecimonas xiamenensis Type Strain 3-C-1.</title>
        <authorList>
            <person name="Lai Q."/>
            <person name="Wang L."/>
            <person name="Wang W."/>
            <person name="Shao Z."/>
        </authorList>
    </citation>
    <scope>NUCLEOTIDE SEQUENCE [LARGE SCALE GENOMIC DNA]</scope>
    <source>
        <strain evidence="3 4">3-C-1</strain>
    </source>
</reference>
<dbReference type="InterPro" id="IPR006175">
    <property type="entry name" value="YjgF/YER057c/UK114"/>
</dbReference>
<dbReference type="RefSeq" id="WP_008483305.1">
    <property type="nucleotide sequence ID" value="NZ_AMRI01000005.1"/>
</dbReference>
<keyword evidence="4" id="KW-1185">Reference proteome</keyword>
<dbReference type="GO" id="GO:0019239">
    <property type="term" value="F:deaminase activity"/>
    <property type="evidence" value="ECO:0007669"/>
    <property type="project" value="TreeGrafter"/>
</dbReference>
<dbReference type="PROSITE" id="PS01094">
    <property type="entry name" value="UPF0076"/>
    <property type="match status" value="1"/>
</dbReference>
<accession>K2J042</accession>
<dbReference type="PANTHER" id="PTHR11803">
    <property type="entry name" value="2-IMINOBUTANOATE/2-IMINOPROPANOATE DEAMINASE RIDA"/>
    <property type="match status" value="1"/>
</dbReference>
<dbReference type="PANTHER" id="PTHR11803:SF59">
    <property type="entry name" value="ENDORIBONUCLEASE"/>
    <property type="match status" value="1"/>
</dbReference>
<dbReference type="PATRIC" id="fig|745411.4.peg.964"/>
<feature type="signal peptide" evidence="2">
    <location>
        <begin position="1"/>
        <end position="19"/>
    </location>
</feature>
<dbReference type="eggNOG" id="COG0251">
    <property type="taxonomic scope" value="Bacteria"/>
</dbReference>
<keyword evidence="2" id="KW-0732">Signal</keyword>
<dbReference type="InterPro" id="IPR035959">
    <property type="entry name" value="RutC-like_sf"/>
</dbReference>
<organism evidence="3 4">
    <name type="scientific">Gallaecimonas xiamenensis 3-C-1</name>
    <dbReference type="NCBI Taxonomy" id="745411"/>
    <lineage>
        <taxon>Bacteria</taxon>
        <taxon>Pseudomonadati</taxon>
        <taxon>Pseudomonadota</taxon>
        <taxon>Gammaproteobacteria</taxon>
        <taxon>Enterobacterales</taxon>
        <taxon>Gallaecimonadaceae</taxon>
        <taxon>Gallaecimonas</taxon>
    </lineage>
</organism>
<proteinExistence type="inferred from homology"/>
<evidence type="ECO:0000313" key="4">
    <source>
        <dbReference type="Proteomes" id="UP000006755"/>
    </source>
</evidence>
<feature type="chain" id="PRO_5003861635" evidence="2">
    <location>
        <begin position="20"/>
        <end position="160"/>
    </location>
</feature>
<dbReference type="OrthoDB" id="9803101at2"/>
<comment type="caution">
    <text evidence="3">The sequence shown here is derived from an EMBL/GenBank/DDBJ whole genome shotgun (WGS) entry which is preliminary data.</text>
</comment>
<gene>
    <name evidence="3" type="ORF">B3C1_04865</name>
</gene>
<dbReference type="STRING" id="745411.B3C1_04865"/>
<dbReference type="Pfam" id="PF01042">
    <property type="entry name" value="Ribonuc_L-PSP"/>
    <property type="match status" value="1"/>
</dbReference>
<dbReference type="EMBL" id="AMRI01000005">
    <property type="protein sequence ID" value="EKE76211.1"/>
    <property type="molecule type" value="Genomic_DNA"/>
</dbReference>
<dbReference type="AlphaFoldDB" id="K2J042"/>
<evidence type="ECO:0000313" key="3">
    <source>
        <dbReference type="EMBL" id="EKE76211.1"/>
    </source>
</evidence>